<reference evidence="1 2" key="1">
    <citation type="submission" date="2022-05" db="EMBL/GenBank/DDBJ databases">
        <title>Flavobacterium sp., isolated from activated sludge.</title>
        <authorList>
            <person name="Ran Q."/>
        </authorList>
    </citation>
    <scope>NUCLEOTIDE SEQUENCE [LARGE SCALE GENOMIC DNA]</scope>
    <source>
        <strain evidence="1 2">HXWNR69</strain>
    </source>
</reference>
<dbReference type="Proteomes" id="UP001203342">
    <property type="component" value="Unassembled WGS sequence"/>
</dbReference>
<proteinExistence type="predicted"/>
<evidence type="ECO:0000313" key="1">
    <source>
        <dbReference type="EMBL" id="MCL9768855.1"/>
    </source>
</evidence>
<keyword evidence="2" id="KW-1185">Reference proteome</keyword>
<accession>A0ABT0TEG1</accession>
<dbReference type="EMBL" id="JAMLJN010000001">
    <property type="protein sequence ID" value="MCL9768855.1"/>
    <property type="molecule type" value="Genomic_DNA"/>
</dbReference>
<name>A0ABT0TEG1_9FLAO</name>
<evidence type="ECO:0000313" key="2">
    <source>
        <dbReference type="Proteomes" id="UP001203342"/>
    </source>
</evidence>
<sequence>MVNIKTLFLLLSFIAFSQNEKNIDYEHIFKKWIYIEKTSEYILTEGSMNTVSIKNDSVFNLFKDNIKLKITDLSNNLPNKYIVKCLLLNNENVINTNQDLTPYNFDVNSFFYNNQCDGKLVLVFDIEKGTSYRIAGFNGNDLISLLFNIQEYYYKNYKKISFKSIIKKHHIKDIDLLCMYKGLKSERLIDYKEYPCLKSCFDEFIVF</sequence>
<dbReference type="RefSeq" id="WP_250579358.1">
    <property type="nucleotide sequence ID" value="NZ_JAMLJN010000001.1"/>
</dbReference>
<protein>
    <submittedName>
        <fullName evidence="1">Uncharacterized protein</fullName>
    </submittedName>
</protein>
<comment type="caution">
    <text evidence="1">The sequence shown here is derived from an EMBL/GenBank/DDBJ whole genome shotgun (WGS) entry which is preliminary data.</text>
</comment>
<gene>
    <name evidence="1" type="ORF">NAT47_00320</name>
</gene>
<organism evidence="1 2">
    <name type="scientific">Flavobacterium fragile</name>
    <dbReference type="NCBI Taxonomy" id="2949085"/>
    <lineage>
        <taxon>Bacteria</taxon>
        <taxon>Pseudomonadati</taxon>
        <taxon>Bacteroidota</taxon>
        <taxon>Flavobacteriia</taxon>
        <taxon>Flavobacteriales</taxon>
        <taxon>Flavobacteriaceae</taxon>
        <taxon>Flavobacterium</taxon>
    </lineage>
</organism>